<dbReference type="PANTHER" id="PTHR43798:SF31">
    <property type="entry name" value="AB HYDROLASE SUPERFAMILY PROTEIN YCLE"/>
    <property type="match status" value="1"/>
</dbReference>
<protein>
    <recommendedName>
        <fullName evidence="2">AB hydrolase-1 domain-containing protein</fullName>
    </recommendedName>
</protein>
<keyword evidence="4" id="KW-1185">Reference proteome</keyword>
<keyword evidence="1" id="KW-0378">Hydrolase</keyword>
<evidence type="ECO:0000313" key="3">
    <source>
        <dbReference type="EMBL" id="EFA77647.1"/>
    </source>
</evidence>
<evidence type="ECO:0000256" key="1">
    <source>
        <dbReference type="ARBA" id="ARBA00022801"/>
    </source>
</evidence>
<dbReference type="Gene3D" id="3.40.50.1820">
    <property type="entry name" value="alpha/beta hydrolase"/>
    <property type="match status" value="1"/>
</dbReference>
<dbReference type="SUPFAM" id="SSF53474">
    <property type="entry name" value="alpha/beta-Hydrolases"/>
    <property type="match status" value="1"/>
</dbReference>
<proteinExistence type="predicted"/>
<dbReference type="OMA" id="SAWDENK"/>
<dbReference type="Proteomes" id="UP000001396">
    <property type="component" value="Unassembled WGS sequence"/>
</dbReference>
<dbReference type="InterPro" id="IPR000073">
    <property type="entry name" value="AB_hydrolase_1"/>
</dbReference>
<reference evidence="3 4" key="1">
    <citation type="journal article" date="2011" name="Genome Res.">
        <title>Phylogeny-wide analysis of social amoeba genomes highlights ancient origins for complex intercellular communication.</title>
        <authorList>
            <person name="Heidel A.J."/>
            <person name="Lawal H.M."/>
            <person name="Felder M."/>
            <person name="Schilde C."/>
            <person name="Helps N.R."/>
            <person name="Tunggal B."/>
            <person name="Rivero F."/>
            <person name="John U."/>
            <person name="Schleicher M."/>
            <person name="Eichinger L."/>
            <person name="Platzer M."/>
            <person name="Noegel A.A."/>
            <person name="Schaap P."/>
            <person name="Gloeckner G."/>
        </authorList>
    </citation>
    <scope>NUCLEOTIDE SEQUENCE [LARGE SCALE GENOMIC DNA]</scope>
    <source>
        <strain evidence="4">ATCC 26659 / Pp 5 / PN500</strain>
    </source>
</reference>
<dbReference type="GeneID" id="31367721"/>
<evidence type="ECO:0000259" key="2">
    <source>
        <dbReference type="Pfam" id="PF12697"/>
    </source>
</evidence>
<dbReference type="Pfam" id="PF12697">
    <property type="entry name" value="Abhydrolase_6"/>
    <property type="match status" value="1"/>
</dbReference>
<organism evidence="3 4">
    <name type="scientific">Heterostelium pallidum (strain ATCC 26659 / Pp 5 / PN500)</name>
    <name type="common">Cellular slime mold</name>
    <name type="synonym">Polysphondylium pallidum</name>
    <dbReference type="NCBI Taxonomy" id="670386"/>
    <lineage>
        <taxon>Eukaryota</taxon>
        <taxon>Amoebozoa</taxon>
        <taxon>Evosea</taxon>
        <taxon>Eumycetozoa</taxon>
        <taxon>Dictyostelia</taxon>
        <taxon>Acytosteliales</taxon>
        <taxon>Acytosteliaceae</taxon>
        <taxon>Heterostelium</taxon>
    </lineage>
</organism>
<accession>D3BM46</accession>
<comment type="caution">
    <text evidence="3">The sequence shown here is derived from an EMBL/GenBank/DDBJ whole genome shotgun (WGS) entry which is preliminary data.</text>
</comment>
<dbReference type="InParanoid" id="D3BM46"/>
<dbReference type="GO" id="GO:0016787">
    <property type="term" value="F:hydrolase activity"/>
    <property type="evidence" value="ECO:0007669"/>
    <property type="project" value="UniProtKB-KW"/>
</dbReference>
<gene>
    <name evidence="3" type="ORF">PPL_12254</name>
</gene>
<dbReference type="RefSeq" id="XP_020429775.1">
    <property type="nucleotide sequence ID" value="XM_020582994.1"/>
</dbReference>
<evidence type="ECO:0000313" key="4">
    <source>
        <dbReference type="Proteomes" id="UP000001396"/>
    </source>
</evidence>
<dbReference type="InterPro" id="IPR050266">
    <property type="entry name" value="AB_hydrolase_sf"/>
</dbReference>
<name>D3BM46_HETP5</name>
<dbReference type="PANTHER" id="PTHR43798">
    <property type="entry name" value="MONOACYLGLYCEROL LIPASE"/>
    <property type="match status" value="1"/>
</dbReference>
<dbReference type="GO" id="GO:0016020">
    <property type="term" value="C:membrane"/>
    <property type="evidence" value="ECO:0007669"/>
    <property type="project" value="TreeGrafter"/>
</dbReference>
<sequence length="314" mass="35941">MNKINHSNIVIEEKKIKLDVPSKLYKHSIYYIEWSNKERSPGKPVRMIYCFHRLMGTGRDFDVLATRLVNDIPEAIVICPDVAGRGKSQRLENSDDYAYHTYVSDAIELIKATRRSNCTVDFIGTSMGGLIGIFALGSPSSSLTFDRLILNDVGPYVPVESITRISTSLLASRDKVFETRSDAVDYFQTIYKGFGSDLTRDQWENLAYECFIEDQAYGTFKFHYDPLILKNFEKMAEKDFDIWSVWDNTIKNIKKSILIIRGKSSDVLPKDIYEKMLKSDERVVGIEFETGHAPSLVRDNEVQAILTFLLNEKL</sequence>
<dbReference type="AlphaFoldDB" id="D3BM46"/>
<feature type="domain" description="AB hydrolase-1" evidence="2">
    <location>
        <begin position="67"/>
        <end position="296"/>
    </location>
</feature>
<dbReference type="InterPro" id="IPR029058">
    <property type="entry name" value="AB_hydrolase_fold"/>
</dbReference>
<dbReference type="EMBL" id="ADBJ01000042">
    <property type="protein sequence ID" value="EFA77647.1"/>
    <property type="molecule type" value="Genomic_DNA"/>
</dbReference>